<evidence type="ECO:0000313" key="4">
    <source>
        <dbReference type="EMBL" id="MCO5959407.1"/>
    </source>
</evidence>
<dbReference type="InterPro" id="IPR039374">
    <property type="entry name" value="SIP_fam"/>
</dbReference>
<dbReference type="InterPro" id="IPR007037">
    <property type="entry name" value="SIP_rossman_dom"/>
</dbReference>
<dbReference type="GO" id="GO:0016491">
    <property type="term" value="F:oxidoreductase activity"/>
    <property type="evidence" value="ECO:0007669"/>
    <property type="project" value="InterPro"/>
</dbReference>
<dbReference type="SUPFAM" id="SSF63380">
    <property type="entry name" value="Riboflavin synthase domain-like"/>
    <property type="match status" value="1"/>
</dbReference>
<evidence type="ECO:0000259" key="2">
    <source>
        <dbReference type="PROSITE" id="PS51384"/>
    </source>
</evidence>
<dbReference type="PROSITE" id="PS51384">
    <property type="entry name" value="FAD_FR"/>
    <property type="match status" value="1"/>
</dbReference>
<feature type="domain" description="FAD-binding FR-type" evidence="2">
    <location>
        <begin position="3"/>
        <end position="129"/>
    </location>
</feature>
<name>A0AAJ1F8V8_9HYPH</name>
<evidence type="ECO:0000313" key="3">
    <source>
        <dbReference type="EMBL" id="MCM2403694.1"/>
    </source>
</evidence>
<sequence>MGRTFFNLSVKERRLLSPGMVRVTFAGEELSEFSSTGIGDEYLRLFFPNEESGEVVLPIIDDEGRWTYQEGKPPVRCATYTVRRFCPDERELDIDFVVHEGGVAGTWAQSAAPGNPMTINRPRGLYELPEDAAWQLLMADATGIPALARLLEDTPPHITSRIVIEIAAAEHRQPLPDHPGATVTWLEASGNGISPSRLEAAFRAMNLPSTPGYIWVAAEQKPVRAIRKHVRQTLKMPAERYRLVAYWIEAKQEWDAGWNALPSAVREEIEAAWQSGRDAEEVRDEVEAKLETFNL</sequence>
<evidence type="ECO:0000256" key="1">
    <source>
        <dbReference type="ARBA" id="ARBA00035644"/>
    </source>
</evidence>
<dbReference type="Proteomes" id="UP001155380">
    <property type="component" value="Unassembled WGS sequence"/>
</dbReference>
<evidence type="ECO:0000313" key="6">
    <source>
        <dbReference type="Proteomes" id="UP001155380"/>
    </source>
</evidence>
<dbReference type="EMBL" id="JAMXLX010000009">
    <property type="protein sequence ID" value="MCO5959407.1"/>
    <property type="molecule type" value="Genomic_DNA"/>
</dbReference>
<proteinExistence type="inferred from homology"/>
<dbReference type="Pfam" id="PF08021">
    <property type="entry name" value="FAD_binding_9"/>
    <property type="match status" value="1"/>
</dbReference>
<protein>
    <submittedName>
        <fullName evidence="4">Siderophore-interacting protein</fullName>
    </submittedName>
</protein>
<dbReference type="InterPro" id="IPR039261">
    <property type="entry name" value="FNR_nucleotide-bd"/>
</dbReference>
<dbReference type="EMBL" id="JAMQAY010000010">
    <property type="protein sequence ID" value="MCM2403694.1"/>
    <property type="molecule type" value="Genomic_DNA"/>
</dbReference>
<dbReference type="RefSeq" id="WP_250915043.1">
    <property type="nucleotide sequence ID" value="NZ_JAMQAY010000010.1"/>
</dbReference>
<dbReference type="Proteomes" id="UP001155079">
    <property type="component" value="Unassembled WGS sequence"/>
</dbReference>
<organism evidence="4 6">
    <name type="scientific">Ciceribacter sichuanensis</name>
    <dbReference type="NCBI Taxonomy" id="2949647"/>
    <lineage>
        <taxon>Bacteria</taxon>
        <taxon>Pseudomonadati</taxon>
        <taxon>Pseudomonadota</taxon>
        <taxon>Alphaproteobacteria</taxon>
        <taxon>Hyphomicrobiales</taxon>
        <taxon>Rhizobiaceae</taxon>
        <taxon>Ciceribacter</taxon>
    </lineage>
</organism>
<dbReference type="PANTHER" id="PTHR30157:SF0">
    <property type="entry name" value="NADPH-DEPENDENT FERRIC-CHELATE REDUCTASE"/>
    <property type="match status" value="1"/>
</dbReference>
<comment type="similarity">
    <text evidence="1">Belongs to the SIP oxidoreductase family.</text>
</comment>
<accession>A0AAJ1F8V8</accession>
<dbReference type="InterPro" id="IPR017927">
    <property type="entry name" value="FAD-bd_FR_type"/>
</dbReference>
<dbReference type="InterPro" id="IPR017938">
    <property type="entry name" value="Riboflavin_synthase-like_b-brl"/>
</dbReference>
<dbReference type="CDD" id="cd06193">
    <property type="entry name" value="siderophore_interacting"/>
    <property type="match status" value="1"/>
</dbReference>
<comment type="caution">
    <text evidence="4">The sequence shown here is derived from an EMBL/GenBank/DDBJ whole genome shotgun (WGS) entry which is preliminary data.</text>
</comment>
<dbReference type="AlphaFoldDB" id="A0AAJ1F8V8"/>
<dbReference type="Gene3D" id="3.40.50.80">
    <property type="entry name" value="Nucleotide-binding domain of ferredoxin-NADP reductase (FNR) module"/>
    <property type="match status" value="1"/>
</dbReference>
<evidence type="ECO:0000313" key="5">
    <source>
        <dbReference type="Proteomes" id="UP001155079"/>
    </source>
</evidence>
<gene>
    <name evidence="3" type="ORF">NBH20_21180</name>
    <name evidence="4" type="ORF">NBH21_21770</name>
</gene>
<reference evidence="4 5" key="1">
    <citation type="submission" date="2022-06" db="EMBL/GenBank/DDBJ databases">
        <authorList>
            <person name="Sun Q."/>
        </authorList>
    </citation>
    <scope>NUCLEOTIDE SEQUENCE</scope>
    <source>
        <strain evidence="4">S101</strain>
        <strain evidence="3 5">S153</strain>
    </source>
</reference>
<dbReference type="Pfam" id="PF04954">
    <property type="entry name" value="SIP"/>
    <property type="match status" value="1"/>
</dbReference>
<dbReference type="InterPro" id="IPR013113">
    <property type="entry name" value="SIP_FAD-bd"/>
</dbReference>
<dbReference type="Gene3D" id="2.40.30.10">
    <property type="entry name" value="Translation factors"/>
    <property type="match status" value="1"/>
</dbReference>
<keyword evidence="5" id="KW-1185">Reference proteome</keyword>
<dbReference type="PANTHER" id="PTHR30157">
    <property type="entry name" value="FERRIC REDUCTASE, NADPH-DEPENDENT"/>
    <property type="match status" value="1"/>
</dbReference>